<dbReference type="Pfam" id="PF00717">
    <property type="entry name" value="Peptidase_S24"/>
    <property type="match status" value="1"/>
</dbReference>
<dbReference type="AlphaFoldDB" id="A0A2H0UMD6"/>
<protein>
    <recommendedName>
        <fullName evidence="1">Peptidase S24/S26A/S26B/S26C domain-containing protein</fullName>
    </recommendedName>
</protein>
<proteinExistence type="predicted"/>
<organism evidence="2 3">
    <name type="scientific">Candidatus Harrisonbacteria bacterium CG10_big_fil_rev_8_21_14_0_10_45_28</name>
    <dbReference type="NCBI Taxonomy" id="1974586"/>
    <lineage>
        <taxon>Bacteria</taxon>
        <taxon>Candidatus Harrisoniibacteriota</taxon>
    </lineage>
</organism>
<sequence>MLPTSYSKIRNLLFAVKIQGTSMMPELVPGRLYLASKLKRPKVGRAVVFTHGQQTFIKKILSITPAGYQVAGTTSFATSSQDLGLISKNKIIGAIL</sequence>
<gene>
    <name evidence="2" type="ORF">COU10_04065</name>
</gene>
<dbReference type="EMBL" id="PFBC01000062">
    <property type="protein sequence ID" value="PIR87553.1"/>
    <property type="molecule type" value="Genomic_DNA"/>
</dbReference>
<evidence type="ECO:0000313" key="2">
    <source>
        <dbReference type="EMBL" id="PIR87553.1"/>
    </source>
</evidence>
<dbReference type="CDD" id="cd06462">
    <property type="entry name" value="Peptidase_S24_S26"/>
    <property type="match status" value="1"/>
</dbReference>
<reference evidence="3" key="1">
    <citation type="submission" date="2017-09" db="EMBL/GenBank/DDBJ databases">
        <title>Depth-based differentiation of microbial function through sediment-hosted aquifers and enrichment of novel symbionts in the deep terrestrial subsurface.</title>
        <authorList>
            <person name="Probst A.J."/>
            <person name="Ladd B."/>
            <person name="Jarett J.K."/>
            <person name="Geller-Mcgrath D.E."/>
            <person name="Sieber C.M.K."/>
            <person name="Emerson J.B."/>
            <person name="Anantharaman K."/>
            <person name="Thomas B.C."/>
            <person name="Malmstrom R."/>
            <person name="Stieglmeier M."/>
            <person name="Klingl A."/>
            <person name="Woyke T."/>
            <person name="Ryan C.M."/>
            <person name="Banfield J.F."/>
        </authorList>
    </citation>
    <scope>NUCLEOTIDE SEQUENCE [LARGE SCALE GENOMIC DNA]</scope>
</reference>
<name>A0A2H0UMD6_9BACT</name>
<dbReference type="InterPro" id="IPR015927">
    <property type="entry name" value="Peptidase_S24_S26A/B/C"/>
</dbReference>
<dbReference type="Gene3D" id="2.10.109.10">
    <property type="entry name" value="Umud Fragment, subunit A"/>
    <property type="match status" value="1"/>
</dbReference>
<dbReference type="SUPFAM" id="SSF51306">
    <property type="entry name" value="LexA/Signal peptidase"/>
    <property type="match status" value="1"/>
</dbReference>
<dbReference type="InterPro" id="IPR036286">
    <property type="entry name" value="LexA/Signal_pep-like_sf"/>
</dbReference>
<comment type="caution">
    <text evidence="2">The sequence shown here is derived from an EMBL/GenBank/DDBJ whole genome shotgun (WGS) entry which is preliminary data.</text>
</comment>
<dbReference type="Proteomes" id="UP000230903">
    <property type="component" value="Unassembled WGS sequence"/>
</dbReference>
<accession>A0A2H0UMD6</accession>
<evidence type="ECO:0000259" key="1">
    <source>
        <dbReference type="Pfam" id="PF00717"/>
    </source>
</evidence>
<feature type="domain" description="Peptidase S24/S26A/S26B/S26C" evidence="1">
    <location>
        <begin position="7"/>
        <end position="61"/>
    </location>
</feature>
<evidence type="ECO:0000313" key="3">
    <source>
        <dbReference type="Proteomes" id="UP000230903"/>
    </source>
</evidence>